<dbReference type="AlphaFoldDB" id="A0A251XTU8"/>
<dbReference type="InterPro" id="IPR010281">
    <property type="entry name" value="DUF885"/>
</dbReference>
<dbReference type="Pfam" id="PF05960">
    <property type="entry name" value="DUF885"/>
    <property type="match status" value="1"/>
</dbReference>
<dbReference type="Proteomes" id="UP000195106">
    <property type="component" value="Unassembled WGS sequence"/>
</dbReference>
<evidence type="ECO:0000313" key="1">
    <source>
        <dbReference type="EMBL" id="OUE08992.1"/>
    </source>
</evidence>
<accession>A0A251XTU8</accession>
<gene>
    <name evidence="1" type="ORF">CMsap09_08615</name>
</gene>
<evidence type="ECO:0008006" key="3">
    <source>
        <dbReference type="Google" id="ProtNLM"/>
    </source>
</evidence>
<dbReference type="PANTHER" id="PTHR33361:SF2">
    <property type="entry name" value="DUF885 DOMAIN-CONTAINING PROTEIN"/>
    <property type="match status" value="1"/>
</dbReference>
<dbReference type="PANTHER" id="PTHR33361">
    <property type="entry name" value="GLR0591 PROTEIN"/>
    <property type="match status" value="1"/>
</dbReference>
<dbReference type="EMBL" id="MDHJ01000001">
    <property type="protein sequence ID" value="OUE08992.1"/>
    <property type="molecule type" value="Genomic_DNA"/>
</dbReference>
<organism evidence="1 2">
    <name type="scientific">Clavibacter michiganensis</name>
    <dbReference type="NCBI Taxonomy" id="28447"/>
    <lineage>
        <taxon>Bacteria</taxon>
        <taxon>Bacillati</taxon>
        <taxon>Actinomycetota</taxon>
        <taxon>Actinomycetes</taxon>
        <taxon>Micrococcales</taxon>
        <taxon>Microbacteriaceae</taxon>
        <taxon>Clavibacter</taxon>
    </lineage>
</organism>
<name>A0A251XTU8_9MICO</name>
<proteinExistence type="predicted"/>
<protein>
    <recommendedName>
        <fullName evidence="3">DUF885 domain-containing protein</fullName>
    </recommendedName>
</protein>
<comment type="caution">
    <text evidence="1">The sequence shown here is derived from an EMBL/GenBank/DDBJ whole genome shotgun (WGS) entry which is preliminary data.</text>
</comment>
<reference evidence="1 2" key="1">
    <citation type="submission" date="2016-08" db="EMBL/GenBank/DDBJ databases">
        <title>Genome sequence of Clavibacter michiganensis spp. strain CASJ009.</title>
        <authorList>
            <person name="Thapa S.P."/>
            <person name="Coaker G."/>
        </authorList>
    </citation>
    <scope>NUCLEOTIDE SEQUENCE [LARGE SCALE GENOMIC DNA]</scope>
    <source>
        <strain evidence="1">CASJ009</strain>
    </source>
</reference>
<sequence length="577" mass="62889">MTDHVPAGATAPTPTAAATRLAALGERYFHVQHSYDPYNATLLGIDEFDHLAGDPSAAASADAASALAAITREAGELDDAELDDAQRTDRDVLAVLARGASDDARHSLWAANASAKGYVSRQGLVFQAVPAMTIGDAPAADRYLSRLDGIAGVLDALGDRYAEETAAGRPSTRMGLEHAVQQLEGYLALPLDEDALLGPTRAGGAAALTAADRARRTVEASIRPAMSRLATRLTDELILGARPDDRVGIQHTAGGAEGYADAVRRHTTTDLDPEEIHRIGLQVLEDMVPRWAEIGGRALGERELPRIAARMRDDPALRFETSQQIIDVAQGALDRAQAARPLLFPPYDIGDCVLEVINPIEAEHSAVAYYRPPAVDGSRPGAHCLLATDPETRYRYEYECLAFHESVPGHHLQLATAQTLDIPRYRRHLDVEACSFNEGWGLYSEQLADEMDLYTDDVSRLGMLSFLALRACRLVVDTGIHHLGWTRQQGVDFMWAHTATTRAHVQSEVDRYISWPGQALAYMIGRREILRLREESRRALGDRFTLPGFHGVVLGDGAVPLSVLERTVTRWRDAVPA</sequence>
<evidence type="ECO:0000313" key="2">
    <source>
        <dbReference type="Proteomes" id="UP000195106"/>
    </source>
</evidence>